<gene>
    <name evidence="3" type="ORF">ZIOFF_013425</name>
</gene>
<evidence type="ECO:0000313" key="4">
    <source>
        <dbReference type="Proteomes" id="UP000734854"/>
    </source>
</evidence>
<proteinExistence type="predicted"/>
<evidence type="ECO:0000313" key="3">
    <source>
        <dbReference type="EMBL" id="KAG6523564.1"/>
    </source>
</evidence>
<dbReference type="InterPro" id="IPR006943">
    <property type="entry name" value="DUF641_pln"/>
</dbReference>
<dbReference type="GO" id="GO:0009959">
    <property type="term" value="P:negative gravitropism"/>
    <property type="evidence" value="ECO:0007669"/>
    <property type="project" value="InterPro"/>
</dbReference>
<dbReference type="AlphaFoldDB" id="A0A8J5HRW2"/>
<dbReference type="Pfam" id="PF04859">
    <property type="entry name" value="DUF641"/>
    <property type="match status" value="1"/>
</dbReference>
<reference evidence="3 4" key="1">
    <citation type="submission" date="2020-08" db="EMBL/GenBank/DDBJ databases">
        <title>Plant Genome Project.</title>
        <authorList>
            <person name="Zhang R.-G."/>
        </authorList>
    </citation>
    <scope>NUCLEOTIDE SEQUENCE [LARGE SCALE GENOMIC DNA]</scope>
    <source>
        <tissue evidence="3">Rhizome</tissue>
    </source>
</reference>
<evidence type="ECO:0000256" key="1">
    <source>
        <dbReference type="SAM" id="Coils"/>
    </source>
</evidence>
<keyword evidence="1" id="KW-0175">Coiled coil</keyword>
<feature type="domain" description="DUF641" evidence="2">
    <location>
        <begin position="87"/>
        <end position="204"/>
    </location>
</feature>
<feature type="coiled-coil region" evidence="1">
    <location>
        <begin position="166"/>
        <end position="200"/>
    </location>
</feature>
<accession>A0A8J5HRW2</accession>
<organism evidence="3 4">
    <name type="scientific">Zingiber officinale</name>
    <name type="common">Ginger</name>
    <name type="synonym">Amomum zingiber</name>
    <dbReference type="NCBI Taxonomy" id="94328"/>
    <lineage>
        <taxon>Eukaryota</taxon>
        <taxon>Viridiplantae</taxon>
        <taxon>Streptophyta</taxon>
        <taxon>Embryophyta</taxon>
        <taxon>Tracheophyta</taxon>
        <taxon>Spermatophyta</taxon>
        <taxon>Magnoliopsida</taxon>
        <taxon>Liliopsida</taxon>
        <taxon>Zingiberales</taxon>
        <taxon>Zingiberaceae</taxon>
        <taxon>Zingiber</taxon>
    </lineage>
</organism>
<dbReference type="PANTHER" id="PTHR31161">
    <property type="entry name" value="PROTEIN GRAVITROPIC IN THE LIGHT 1"/>
    <property type="match status" value="1"/>
</dbReference>
<keyword evidence="4" id="KW-1185">Reference proteome</keyword>
<name>A0A8J5HRW2_ZINOF</name>
<sequence length="498" mass="55487">MANKVTTISNLLQRVASSCLVHRLPGGHALDDCNCGSEEGEVDWSQVEKAVAEEKDEAGEEEEGLRIWEEDGGHRVDAAPEDSHKVRVREMEAFVHEVFDAVSAVKRAYVGLQQAHSPWDLDKVRKADAAVVVELRELGRLRDRFRRECFTPPATAQTAARLKDSVAPHEAAIDDLKRQLKAKEAEAEILKEKLHNSIALSHSASKGRHHSSNWLGHASAIGAPDAPKPTPELFEMCMERVKSAFKSFTAHLLYLMCSAHWDVSAAVRSVTQGGSDGAEDHAPSIPNLEPRHTKYALESYVNRKVFHGFENETFYLEGSLSSLIKPAEFRRNCFAQFRDMRGMEPEQLLGILPGCPFGRFAAAKYLAIVHAKMEESLFHGESEQRRQVIAGAHPRTEFYREFLRLAKAVWLLHLLAFGMDPPPAHFEAARGAEFHPHYMESVARFSLAGGFRLGLSWDSWLAPGSSCRTGRLCGRGFTSFHVFNLDFSCDARPYAADG</sequence>
<dbReference type="InterPro" id="IPR040225">
    <property type="entry name" value="GIL1-like"/>
</dbReference>
<dbReference type="Proteomes" id="UP000734854">
    <property type="component" value="Unassembled WGS sequence"/>
</dbReference>
<evidence type="ECO:0000259" key="2">
    <source>
        <dbReference type="Pfam" id="PF04859"/>
    </source>
</evidence>
<dbReference type="GO" id="GO:0009639">
    <property type="term" value="P:response to red or far red light"/>
    <property type="evidence" value="ECO:0007669"/>
    <property type="project" value="InterPro"/>
</dbReference>
<comment type="caution">
    <text evidence="3">The sequence shown here is derived from an EMBL/GenBank/DDBJ whole genome shotgun (WGS) entry which is preliminary data.</text>
</comment>
<protein>
    <recommendedName>
        <fullName evidence="2">DUF641 domain-containing protein</fullName>
    </recommendedName>
</protein>
<dbReference type="EMBL" id="JACMSC010000004">
    <property type="protein sequence ID" value="KAG6523564.1"/>
    <property type="molecule type" value="Genomic_DNA"/>
</dbReference>